<gene>
    <name evidence="11" type="ORF">SCP_1200210</name>
</gene>
<evidence type="ECO:0000313" key="11">
    <source>
        <dbReference type="EMBL" id="GBE87796.1"/>
    </source>
</evidence>
<dbReference type="Pfam" id="PF02696">
    <property type="entry name" value="SelO"/>
    <property type="match status" value="1"/>
</dbReference>
<keyword evidence="12" id="KW-1185">Reference proteome</keyword>
<name>A0A401H036_9APHY</name>
<evidence type="ECO:0000313" key="12">
    <source>
        <dbReference type="Proteomes" id="UP000287166"/>
    </source>
</evidence>
<dbReference type="GO" id="GO:0046872">
    <property type="term" value="F:metal ion binding"/>
    <property type="evidence" value="ECO:0007669"/>
    <property type="project" value="UniProtKB-KW"/>
</dbReference>
<dbReference type="FunCoup" id="A0A401H036">
    <property type="interactions" value="54"/>
</dbReference>
<evidence type="ECO:0000256" key="4">
    <source>
        <dbReference type="ARBA" id="ARBA00022695"/>
    </source>
</evidence>
<dbReference type="OrthoDB" id="10254721at2759"/>
<evidence type="ECO:0000256" key="7">
    <source>
        <dbReference type="ARBA" id="ARBA00022840"/>
    </source>
</evidence>
<dbReference type="RefSeq" id="XP_027618709.1">
    <property type="nucleotide sequence ID" value="XM_027762908.1"/>
</dbReference>
<evidence type="ECO:0000256" key="10">
    <source>
        <dbReference type="SAM" id="MobiDB-lite"/>
    </source>
</evidence>
<dbReference type="PANTHER" id="PTHR32057:SF14">
    <property type="entry name" value="PROTEIN ADENYLYLTRANSFERASE SELO, MITOCHONDRIAL"/>
    <property type="match status" value="1"/>
</dbReference>
<evidence type="ECO:0000256" key="1">
    <source>
        <dbReference type="ARBA" id="ARBA00001946"/>
    </source>
</evidence>
<comment type="cofactor">
    <cofactor evidence="1">
        <name>Mg(2+)</name>
        <dbReference type="ChEBI" id="CHEBI:18420"/>
    </cofactor>
</comment>
<dbReference type="GO" id="GO:0070733">
    <property type="term" value="F:AMPylase activity"/>
    <property type="evidence" value="ECO:0007669"/>
    <property type="project" value="TreeGrafter"/>
</dbReference>
<proteinExistence type="inferred from homology"/>
<dbReference type="InParanoid" id="A0A401H036"/>
<evidence type="ECO:0000256" key="5">
    <source>
        <dbReference type="ARBA" id="ARBA00022723"/>
    </source>
</evidence>
<sequence length="738" mass="81934">MLQTKTYPISALPLPPSTHILTRNLTPDPQTPSVSSFYDTLSRTPSLQRKARLLAPPAHFSLVVPCPQPFPYRIPLPENGEPIADRAAYVEKWLADREALHERPTAASPTRGLRKFYREKKAQPRVLIGLSETGLRDCVPHLKVGDVFATLGSPSLTRASTDPNPETAKPSSASEEDTAAREELIDVLSGYAVLLSTDGDPETHWAPWSLRYSGHQFGVWAGQLGDGRAISVLSTPHPSDPDLIYELQLKGAGRTPFSRNGDGLAVVRSSIREYLCSEAMHALSIPTTRSLSLISLPELPVARERMESACVLTRMAPSFIRIGSFEALNPPEGTSVFGIGQQDTHWEGLRALGEWVVRRVLKLEGLQWKGEGVEHGDPWGTKLVLEVARRNAKMVAAWQAYGFMHGVINTDNVSVLGLTIDYGPFAFMDVFDPFHICNHTDDEGRYSYKLQPSMIIYALRALLTALSPIIGAEAELGRAVSAGWAEDASPDKLAEWRKKGTELVKDEMERVAQDICSAEYGRLMHKRLALRRFDATDELRLARPLLNLMSEHELDFHSTFRRLAFFRPTMAEGSSDSATGPALGEYISGILSSTSEPQRLNRDKAVSDWRAWLESYAARIESERDEWIAASPDANGANGAIERDLDKEREKAALVANPRFVLRQWVLEEVIKKVEEDAESGKRILAKVMQMCCSPFEPWGAESFEGDVDTLDAEIKEERRYCGVGDRTFLGFQCSCSS</sequence>
<comment type="caution">
    <text evidence="11">The sequence shown here is derived from an EMBL/GenBank/DDBJ whole genome shotgun (WGS) entry which is preliminary data.</text>
</comment>
<dbReference type="GO" id="GO:0005524">
    <property type="term" value="F:ATP binding"/>
    <property type="evidence" value="ECO:0007669"/>
    <property type="project" value="UniProtKB-KW"/>
</dbReference>
<dbReference type="GO" id="GO:0005739">
    <property type="term" value="C:mitochondrion"/>
    <property type="evidence" value="ECO:0007669"/>
    <property type="project" value="TreeGrafter"/>
</dbReference>
<protein>
    <recommendedName>
        <fullName evidence="9">Selenoprotein O</fullName>
    </recommendedName>
</protein>
<keyword evidence="4" id="KW-0548">Nucleotidyltransferase</keyword>
<evidence type="ECO:0000256" key="2">
    <source>
        <dbReference type="ARBA" id="ARBA00009747"/>
    </source>
</evidence>
<reference evidence="11 12" key="1">
    <citation type="journal article" date="2018" name="Sci. Rep.">
        <title>Genome sequence of the cauliflower mushroom Sparassis crispa (Hanabiratake) and its association with beneficial usage.</title>
        <authorList>
            <person name="Kiyama R."/>
            <person name="Furutani Y."/>
            <person name="Kawaguchi K."/>
            <person name="Nakanishi T."/>
        </authorList>
    </citation>
    <scope>NUCLEOTIDE SEQUENCE [LARGE SCALE GENOMIC DNA]</scope>
</reference>
<dbReference type="EMBL" id="BFAD01000012">
    <property type="protein sequence ID" value="GBE87796.1"/>
    <property type="molecule type" value="Genomic_DNA"/>
</dbReference>
<feature type="compositionally biased region" description="Polar residues" evidence="10">
    <location>
        <begin position="153"/>
        <end position="173"/>
    </location>
</feature>
<dbReference type="AlphaFoldDB" id="A0A401H036"/>
<accession>A0A401H036</accession>
<keyword evidence="5" id="KW-0479">Metal-binding</keyword>
<evidence type="ECO:0000256" key="9">
    <source>
        <dbReference type="ARBA" id="ARBA00031547"/>
    </source>
</evidence>
<evidence type="ECO:0000256" key="3">
    <source>
        <dbReference type="ARBA" id="ARBA00022679"/>
    </source>
</evidence>
<organism evidence="11 12">
    <name type="scientific">Sparassis crispa</name>
    <dbReference type="NCBI Taxonomy" id="139825"/>
    <lineage>
        <taxon>Eukaryota</taxon>
        <taxon>Fungi</taxon>
        <taxon>Dikarya</taxon>
        <taxon>Basidiomycota</taxon>
        <taxon>Agaricomycotina</taxon>
        <taxon>Agaricomycetes</taxon>
        <taxon>Polyporales</taxon>
        <taxon>Sparassidaceae</taxon>
        <taxon>Sparassis</taxon>
    </lineage>
</organism>
<keyword evidence="8" id="KW-0460">Magnesium</keyword>
<dbReference type="PANTHER" id="PTHR32057">
    <property type="entry name" value="PROTEIN ADENYLYLTRANSFERASE SELO, MITOCHONDRIAL"/>
    <property type="match status" value="1"/>
</dbReference>
<comment type="similarity">
    <text evidence="2">Belongs to the SELO family.</text>
</comment>
<dbReference type="InterPro" id="IPR003846">
    <property type="entry name" value="SelO"/>
</dbReference>
<feature type="region of interest" description="Disordered" evidence="10">
    <location>
        <begin position="153"/>
        <end position="179"/>
    </location>
</feature>
<evidence type="ECO:0000256" key="8">
    <source>
        <dbReference type="ARBA" id="ARBA00022842"/>
    </source>
</evidence>
<dbReference type="Proteomes" id="UP000287166">
    <property type="component" value="Unassembled WGS sequence"/>
</dbReference>
<keyword evidence="7" id="KW-0067">ATP-binding</keyword>
<keyword evidence="3" id="KW-0808">Transferase</keyword>
<keyword evidence="6" id="KW-0547">Nucleotide-binding</keyword>
<dbReference type="GeneID" id="38784713"/>
<evidence type="ECO:0000256" key="6">
    <source>
        <dbReference type="ARBA" id="ARBA00022741"/>
    </source>
</evidence>